<evidence type="ECO:0000256" key="2">
    <source>
        <dbReference type="ARBA" id="ARBA00023015"/>
    </source>
</evidence>
<dbReference type="GO" id="GO:0003700">
    <property type="term" value="F:DNA-binding transcription factor activity"/>
    <property type="evidence" value="ECO:0007669"/>
    <property type="project" value="InterPro"/>
</dbReference>
<keyword evidence="3" id="KW-0238">DNA-binding</keyword>
<dbReference type="PRINTS" id="PR00039">
    <property type="entry name" value="HTHLYSR"/>
</dbReference>
<evidence type="ECO:0000313" key="6">
    <source>
        <dbReference type="EMBL" id="OMG54670.1"/>
    </source>
</evidence>
<dbReference type="GO" id="GO:0006351">
    <property type="term" value="P:DNA-templated transcription"/>
    <property type="evidence" value="ECO:0007669"/>
    <property type="project" value="TreeGrafter"/>
</dbReference>
<dbReference type="RefSeq" id="WP_076092932.1">
    <property type="nucleotide sequence ID" value="NZ_MTHD01000002.1"/>
</dbReference>
<dbReference type="Gene3D" id="3.40.190.290">
    <property type="match status" value="1"/>
</dbReference>
<dbReference type="Pfam" id="PF00126">
    <property type="entry name" value="HTH_1"/>
    <property type="match status" value="1"/>
</dbReference>
<comment type="caution">
    <text evidence="6">The sequence shown here is derived from an EMBL/GenBank/DDBJ whole genome shotgun (WGS) entry which is preliminary data.</text>
</comment>
<comment type="similarity">
    <text evidence="1">Belongs to the LysR transcriptional regulatory family.</text>
</comment>
<dbReference type="GO" id="GO:0043565">
    <property type="term" value="F:sequence-specific DNA binding"/>
    <property type="evidence" value="ECO:0007669"/>
    <property type="project" value="TreeGrafter"/>
</dbReference>
<dbReference type="AlphaFoldDB" id="A0A1R1I7R4"/>
<dbReference type="InterPro" id="IPR005119">
    <property type="entry name" value="LysR_subst-bd"/>
</dbReference>
<proteinExistence type="inferred from homology"/>
<dbReference type="SUPFAM" id="SSF46785">
    <property type="entry name" value="Winged helix' DNA-binding domain"/>
    <property type="match status" value="1"/>
</dbReference>
<dbReference type="Gene3D" id="1.10.10.10">
    <property type="entry name" value="Winged helix-like DNA-binding domain superfamily/Winged helix DNA-binding domain"/>
    <property type="match status" value="1"/>
</dbReference>
<dbReference type="CDD" id="cd08479">
    <property type="entry name" value="PBP2_CrgA_like_9"/>
    <property type="match status" value="1"/>
</dbReference>
<dbReference type="Pfam" id="PF03466">
    <property type="entry name" value="LysR_substrate"/>
    <property type="match status" value="1"/>
</dbReference>
<dbReference type="FunFam" id="3.40.190.290:FF:000001">
    <property type="entry name" value="Transcriptional regulator, LysR family"/>
    <property type="match status" value="1"/>
</dbReference>
<feature type="domain" description="HTH lysR-type" evidence="5">
    <location>
        <begin position="1"/>
        <end position="59"/>
    </location>
</feature>
<dbReference type="InterPro" id="IPR036390">
    <property type="entry name" value="WH_DNA-bd_sf"/>
</dbReference>
<keyword evidence="4" id="KW-0804">Transcription</keyword>
<dbReference type="FunFam" id="1.10.10.10:FF:000001">
    <property type="entry name" value="LysR family transcriptional regulator"/>
    <property type="match status" value="1"/>
</dbReference>
<sequence>MNDVPDLAFFSLLARQPSLAAAAQALGITPPAVSRRLAALEQRLGVRLLNRTTRRLSLTPEGERYLEDGEQILRDIERLERSLGESREQPQGLLRINAGFGFGRRHLGPAISDFVRDWPDVEVILHLSDRTLDLTEHALDIAIRFGPPPDARILARRIAPNRRLLCAAPAYLAARGMPQVPRDLQAHDCIVIRENERAFNNWQLTDGSQQITVKVRSPLAVNHGEIAVDWALAGHGIILRSEWDIAADLRSGRLIRVLPEWAGISADIHALYPQRHLLSAKVRVFLDFLEQRFAAWRDDSQKPSPW</sequence>
<dbReference type="Proteomes" id="UP000187526">
    <property type="component" value="Unassembled WGS sequence"/>
</dbReference>
<dbReference type="InterPro" id="IPR036388">
    <property type="entry name" value="WH-like_DNA-bd_sf"/>
</dbReference>
<evidence type="ECO:0000259" key="5">
    <source>
        <dbReference type="PROSITE" id="PS50931"/>
    </source>
</evidence>
<dbReference type="EMBL" id="MTHD01000002">
    <property type="protein sequence ID" value="OMG54670.1"/>
    <property type="molecule type" value="Genomic_DNA"/>
</dbReference>
<dbReference type="PANTHER" id="PTHR30537:SF5">
    <property type="entry name" value="HTH-TYPE TRANSCRIPTIONAL ACTIVATOR TTDR-RELATED"/>
    <property type="match status" value="1"/>
</dbReference>
<dbReference type="InterPro" id="IPR000847">
    <property type="entry name" value="LysR_HTH_N"/>
</dbReference>
<dbReference type="InterPro" id="IPR058163">
    <property type="entry name" value="LysR-type_TF_proteobact-type"/>
</dbReference>
<dbReference type="PANTHER" id="PTHR30537">
    <property type="entry name" value="HTH-TYPE TRANSCRIPTIONAL REGULATOR"/>
    <property type="match status" value="1"/>
</dbReference>
<dbReference type="STRING" id="418702.BJN45_05485"/>
<dbReference type="SUPFAM" id="SSF53850">
    <property type="entry name" value="Periplasmic binding protein-like II"/>
    <property type="match status" value="1"/>
</dbReference>
<accession>A0A1R1I7R4</accession>
<name>A0A1R1I7R4_9RHOO</name>
<reference evidence="6 7" key="1">
    <citation type="submission" date="2016-10" db="EMBL/GenBank/DDBJ databases">
        <title>Alkaliphiles isolated from bioreactors.</title>
        <authorList>
            <person name="Salah Z."/>
            <person name="Rout S.P."/>
            <person name="Humphreys P.N."/>
        </authorList>
    </citation>
    <scope>NUCLEOTIDE SEQUENCE [LARGE SCALE GENOMIC DNA]</scope>
    <source>
        <strain evidence="6 7">ZS02</strain>
    </source>
</reference>
<evidence type="ECO:0000256" key="4">
    <source>
        <dbReference type="ARBA" id="ARBA00023163"/>
    </source>
</evidence>
<dbReference type="PROSITE" id="PS50931">
    <property type="entry name" value="HTH_LYSR"/>
    <property type="match status" value="1"/>
</dbReference>
<dbReference type="OrthoDB" id="9786526at2"/>
<gene>
    <name evidence="6" type="ORF">BJN45_05485</name>
</gene>
<evidence type="ECO:0000256" key="3">
    <source>
        <dbReference type="ARBA" id="ARBA00023125"/>
    </source>
</evidence>
<evidence type="ECO:0000256" key="1">
    <source>
        <dbReference type="ARBA" id="ARBA00009437"/>
    </source>
</evidence>
<keyword evidence="2" id="KW-0805">Transcription regulation</keyword>
<keyword evidence="7" id="KW-1185">Reference proteome</keyword>
<organism evidence="6 7">
    <name type="scientific">Azonexus hydrophilus</name>
    <dbReference type="NCBI Taxonomy" id="418702"/>
    <lineage>
        <taxon>Bacteria</taxon>
        <taxon>Pseudomonadati</taxon>
        <taxon>Pseudomonadota</taxon>
        <taxon>Betaproteobacteria</taxon>
        <taxon>Rhodocyclales</taxon>
        <taxon>Azonexaceae</taxon>
        <taxon>Azonexus</taxon>
    </lineage>
</organism>
<protein>
    <submittedName>
        <fullName evidence="6">LysR family transcriptional regulator</fullName>
    </submittedName>
</protein>
<evidence type="ECO:0000313" key="7">
    <source>
        <dbReference type="Proteomes" id="UP000187526"/>
    </source>
</evidence>